<comment type="caution">
    <text evidence="2">The sequence shown here is derived from an EMBL/GenBank/DDBJ whole genome shotgun (WGS) entry which is preliminary data.</text>
</comment>
<dbReference type="RefSeq" id="WP_152868582.1">
    <property type="nucleotide sequence ID" value="NZ_WBSL01000001.1"/>
</dbReference>
<feature type="transmembrane region" description="Helical" evidence="1">
    <location>
        <begin position="196"/>
        <end position="215"/>
    </location>
</feature>
<keyword evidence="1" id="KW-1133">Transmembrane helix</keyword>
<feature type="transmembrane region" description="Helical" evidence="1">
    <location>
        <begin position="221"/>
        <end position="245"/>
    </location>
</feature>
<protein>
    <recommendedName>
        <fullName evidence="4">DoxX family protein</fullName>
    </recommendedName>
</protein>
<dbReference type="EMBL" id="WBSL01000001">
    <property type="protein sequence ID" value="MPY65534.1"/>
    <property type="molecule type" value="Genomic_DNA"/>
</dbReference>
<evidence type="ECO:0000256" key="1">
    <source>
        <dbReference type="SAM" id="Phobius"/>
    </source>
</evidence>
<feature type="transmembrane region" description="Helical" evidence="1">
    <location>
        <begin position="266"/>
        <end position="285"/>
    </location>
</feature>
<feature type="transmembrane region" description="Helical" evidence="1">
    <location>
        <begin position="20"/>
        <end position="39"/>
    </location>
</feature>
<keyword evidence="1" id="KW-0812">Transmembrane</keyword>
<keyword evidence="1" id="KW-0472">Membrane</keyword>
<accession>A0A7X1NUE0</accession>
<name>A0A7X1NUE0_9DEIO</name>
<dbReference type="AlphaFoldDB" id="A0A7X1NUE0"/>
<evidence type="ECO:0008006" key="4">
    <source>
        <dbReference type="Google" id="ProtNLM"/>
    </source>
</evidence>
<reference evidence="2 3" key="1">
    <citation type="submission" date="2019-10" db="EMBL/GenBank/DDBJ databases">
        <title>Deinococcus sp. isolated from soil.</title>
        <authorList>
            <person name="Li Y."/>
            <person name="Wang J."/>
        </authorList>
    </citation>
    <scope>NUCLEOTIDE SEQUENCE [LARGE SCALE GENOMIC DNA]</scope>
    <source>
        <strain evidence="2 3">SDU3-2</strain>
    </source>
</reference>
<dbReference type="Proteomes" id="UP000484842">
    <property type="component" value="Unassembled WGS sequence"/>
</dbReference>
<feature type="transmembrane region" description="Helical" evidence="1">
    <location>
        <begin position="125"/>
        <end position="144"/>
    </location>
</feature>
<evidence type="ECO:0000313" key="2">
    <source>
        <dbReference type="EMBL" id="MPY65534.1"/>
    </source>
</evidence>
<keyword evidence="3" id="KW-1185">Reference proteome</keyword>
<evidence type="ECO:0000313" key="3">
    <source>
        <dbReference type="Proteomes" id="UP000484842"/>
    </source>
</evidence>
<proteinExistence type="predicted"/>
<gene>
    <name evidence="2" type="ORF">F8S09_02345</name>
</gene>
<organism evidence="2 3">
    <name type="scientific">Deinococcus terrestris</name>
    <dbReference type="NCBI Taxonomy" id="2651870"/>
    <lineage>
        <taxon>Bacteria</taxon>
        <taxon>Thermotogati</taxon>
        <taxon>Deinococcota</taxon>
        <taxon>Deinococci</taxon>
        <taxon>Deinococcales</taxon>
        <taxon>Deinococcaceae</taxon>
        <taxon>Deinococcus</taxon>
    </lineage>
</organism>
<feature type="transmembrane region" description="Helical" evidence="1">
    <location>
        <begin position="84"/>
        <end position="104"/>
    </location>
</feature>
<sequence length="317" mass="34203">MTSPPLPAAPAALPSPRWSAWRRFVLHAGTLYLALYFLIGGQPLLGTGFEAQRVAAADGLHRLLFGRPLPPYTMTGSGDTAFDWTFALLVLGVSLLGGLVWTLASRRDPSPAYLRRLGDGLRVVLALWLTVYGLSKFGFGQFGLLHPGQLLTTYGESSPMGLLWRFMAASPGYQYVAGVAELLPALLLLHRRTVTLGALIAAVTMTNVLALNLFYDVPVKLFSAHLLLAALVLLALDGGRLWAFVTGRSFAARPAASSSRWEAPTAWVVTALLLGGAVASTLSGLPKLETARQEAAQQGELLRTRGFHWVNEQPFNR</sequence>